<feature type="transmembrane region" description="Helical" evidence="7">
    <location>
        <begin position="148"/>
        <end position="173"/>
    </location>
</feature>
<name>A0A0M6Y5K5_9HYPH</name>
<feature type="transmembrane region" description="Helical" evidence="7">
    <location>
        <begin position="185"/>
        <end position="206"/>
    </location>
</feature>
<evidence type="ECO:0000256" key="4">
    <source>
        <dbReference type="ARBA" id="ARBA00022692"/>
    </source>
</evidence>
<comment type="similarity">
    <text evidence="2 7">Belongs to the UPF0056 (MarC) family.</text>
</comment>
<dbReference type="EMBL" id="CXST01000002">
    <property type="protein sequence ID" value="CTQ44659.1"/>
    <property type="molecule type" value="Genomic_DNA"/>
</dbReference>
<keyword evidence="4 7" id="KW-0812">Transmembrane</keyword>
<dbReference type="Pfam" id="PF01914">
    <property type="entry name" value="MarC"/>
    <property type="match status" value="1"/>
</dbReference>
<sequence>MDQVLFLKLFAALFAIMNPIANLPVFLSLTADKGPGFERKVALTVLIGLALGSAFIGLTGDAILKVFGISLDAFRLAGGFLILLIALNLISGEKSKAHHGTDEEQEHHSEQDNPAIYPLTVPILLGPGTISTMIIYRGQVTDLSHEIAYIAAIAASIAVLVGTFFAAPFLSKFLGQTATSVMSRLMGMILAAIAMEMMVGSLKVLLPGLA</sequence>
<feature type="transmembrane region" description="Helical" evidence="7">
    <location>
        <begin position="115"/>
        <end position="136"/>
    </location>
</feature>
<dbReference type="RefSeq" id="WP_055657472.1">
    <property type="nucleotide sequence ID" value="NZ_CP045627.1"/>
</dbReference>
<dbReference type="Proteomes" id="UP000048926">
    <property type="component" value="Unassembled WGS sequence"/>
</dbReference>
<evidence type="ECO:0000313" key="8">
    <source>
        <dbReference type="EMBL" id="CTQ44659.1"/>
    </source>
</evidence>
<gene>
    <name evidence="8" type="ORF">LAL4801_03104</name>
</gene>
<organism evidence="8 9">
    <name type="scientific">Roseibium aggregatum</name>
    <dbReference type="NCBI Taxonomy" id="187304"/>
    <lineage>
        <taxon>Bacteria</taxon>
        <taxon>Pseudomonadati</taxon>
        <taxon>Pseudomonadota</taxon>
        <taxon>Alphaproteobacteria</taxon>
        <taxon>Hyphomicrobiales</taxon>
        <taxon>Stappiaceae</taxon>
        <taxon>Roseibium</taxon>
    </lineage>
</organism>
<protein>
    <recommendedName>
        <fullName evidence="7">UPF0056 membrane protein</fullName>
    </recommendedName>
</protein>
<keyword evidence="5 7" id="KW-1133">Transmembrane helix</keyword>
<accession>A0A0M6Y5K5</accession>
<reference evidence="9" key="1">
    <citation type="submission" date="2015-07" db="EMBL/GenBank/DDBJ databases">
        <authorList>
            <person name="Rodrigo-Torres Lidia"/>
            <person name="Arahal R.David."/>
        </authorList>
    </citation>
    <scope>NUCLEOTIDE SEQUENCE [LARGE SCALE GENOMIC DNA]</scope>
    <source>
        <strain evidence="9">CECT 4801</strain>
    </source>
</reference>
<comment type="subcellular location">
    <subcellularLocation>
        <location evidence="1 7">Cell membrane</location>
        <topology evidence="1 7">Multi-pass membrane protein</topology>
    </subcellularLocation>
</comment>
<keyword evidence="6 7" id="KW-0472">Membrane</keyword>
<evidence type="ECO:0000256" key="7">
    <source>
        <dbReference type="RuleBase" id="RU362048"/>
    </source>
</evidence>
<evidence type="ECO:0000256" key="3">
    <source>
        <dbReference type="ARBA" id="ARBA00022475"/>
    </source>
</evidence>
<evidence type="ECO:0000256" key="2">
    <source>
        <dbReference type="ARBA" id="ARBA00009784"/>
    </source>
</evidence>
<dbReference type="GO" id="GO:0005886">
    <property type="term" value="C:plasma membrane"/>
    <property type="evidence" value="ECO:0007669"/>
    <property type="project" value="UniProtKB-SubCell"/>
</dbReference>
<keyword evidence="9" id="KW-1185">Reference proteome</keyword>
<dbReference type="NCBIfam" id="TIGR00427">
    <property type="entry name" value="NAAT family transporter"/>
    <property type="match status" value="1"/>
</dbReference>
<dbReference type="AlphaFoldDB" id="A0A0M6Y5K5"/>
<evidence type="ECO:0000256" key="5">
    <source>
        <dbReference type="ARBA" id="ARBA00022989"/>
    </source>
</evidence>
<dbReference type="PANTHER" id="PTHR33508:SF1">
    <property type="entry name" value="UPF0056 MEMBRANE PROTEIN YHCE"/>
    <property type="match status" value="1"/>
</dbReference>
<dbReference type="PANTHER" id="PTHR33508">
    <property type="entry name" value="UPF0056 MEMBRANE PROTEIN YHCE"/>
    <property type="match status" value="1"/>
</dbReference>
<feature type="transmembrane region" description="Helical" evidence="7">
    <location>
        <begin position="66"/>
        <end position="90"/>
    </location>
</feature>
<evidence type="ECO:0000256" key="1">
    <source>
        <dbReference type="ARBA" id="ARBA00004651"/>
    </source>
</evidence>
<dbReference type="STRING" id="187304.B0E33_07750"/>
<dbReference type="InterPro" id="IPR002771">
    <property type="entry name" value="Multi_antbiot-R_MarC"/>
</dbReference>
<evidence type="ECO:0000256" key="6">
    <source>
        <dbReference type="ARBA" id="ARBA00023136"/>
    </source>
</evidence>
<keyword evidence="3" id="KW-1003">Cell membrane</keyword>
<dbReference type="OrthoDB" id="21094at2"/>
<feature type="transmembrane region" description="Helical" evidence="7">
    <location>
        <begin position="41"/>
        <end position="60"/>
    </location>
</feature>
<feature type="transmembrane region" description="Helical" evidence="7">
    <location>
        <begin position="6"/>
        <end position="29"/>
    </location>
</feature>
<proteinExistence type="inferred from homology"/>
<evidence type="ECO:0000313" key="9">
    <source>
        <dbReference type="Proteomes" id="UP000048926"/>
    </source>
</evidence>